<sequence length="272" mass="29705">MACERATISLNRVRELHNVELVRARGVEHSLPRHMHDKLCVSIIDSGAREFFYRGGRYVVAPGQVQVVPPGEAHTCRTAAAMYSYRVVCIDETVLADTGGRSSRLPAATALFRSPVVEDAVLYRSLANMHDILSGQPGALEKGEAFHATVAQLFRHAATAPDERPAGSENGAVRQIKDYLEGQFERNVSLDELVLITGLSPYHLVRVFTAAVGMPPHAYLNQVRVTRAKLMLAAGRRLADAALAAGYADQSHFQRSFKKVMGITPGQYLAAL</sequence>
<dbReference type="PANTHER" id="PTHR46796:SF2">
    <property type="entry name" value="TRANSCRIPTIONAL REGULATORY PROTEIN"/>
    <property type="match status" value="1"/>
</dbReference>
<dbReference type="SUPFAM" id="SSF46689">
    <property type="entry name" value="Homeodomain-like"/>
    <property type="match status" value="2"/>
</dbReference>
<dbReference type="Proteomes" id="UP001254848">
    <property type="component" value="Unassembled WGS sequence"/>
</dbReference>
<accession>A0ABU3P443</accession>
<gene>
    <name evidence="6" type="ORF">Q4T40_18720</name>
</gene>
<keyword evidence="2" id="KW-0238">DNA-binding</keyword>
<dbReference type="Pfam" id="PF12833">
    <property type="entry name" value="HTH_18"/>
    <property type="match status" value="1"/>
</dbReference>
<keyword evidence="7" id="KW-1185">Reference proteome</keyword>
<dbReference type="InterPro" id="IPR018060">
    <property type="entry name" value="HTH_AraC"/>
</dbReference>
<evidence type="ECO:0000256" key="4">
    <source>
        <dbReference type="ARBA" id="ARBA00023163"/>
    </source>
</evidence>
<dbReference type="SUPFAM" id="SSF51215">
    <property type="entry name" value="Regulatory protein AraC"/>
    <property type="match status" value="1"/>
</dbReference>
<keyword evidence="3" id="KW-0010">Activator</keyword>
<dbReference type="PANTHER" id="PTHR46796">
    <property type="entry name" value="HTH-TYPE TRANSCRIPTIONAL ACTIVATOR RHAS-RELATED"/>
    <property type="match status" value="1"/>
</dbReference>
<evidence type="ECO:0000313" key="7">
    <source>
        <dbReference type="Proteomes" id="UP001254848"/>
    </source>
</evidence>
<dbReference type="InterPro" id="IPR020449">
    <property type="entry name" value="Tscrpt_reg_AraC-type_HTH"/>
</dbReference>
<dbReference type="InterPro" id="IPR050204">
    <property type="entry name" value="AraC_XylS_family_regulators"/>
</dbReference>
<dbReference type="InterPro" id="IPR037923">
    <property type="entry name" value="HTH-like"/>
</dbReference>
<name>A0ABU3P443_9FIRM</name>
<dbReference type="PRINTS" id="PR00032">
    <property type="entry name" value="HTHARAC"/>
</dbReference>
<evidence type="ECO:0000256" key="2">
    <source>
        <dbReference type="ARBA" id="ARBA00023125"/>
    </source>
</evidence>
<protein>
    <submittedName>
        <fullName evidence="6">AraC family transcriptional regulator</fullName>
    </submittedName>
</protein>
<feature type="domain" description="HTH araC/xylS-type" evidence="5">
    <location>
        <begin position="174"/>
        <end position="271"/>
    </location>
</feature>
<evidence type="ECO:0000313" key="6">
    <source>
        <dbReference type="EMBL" id="MDT8903273.1"/>
    </source>
</evidence>
<keyword evidence="4" id="KW-0804">Transcription</keyword>
<proteinExistence type="predicted"/>
<evidence type="ECO:0000256" key="1">
    <source>
        <dbReference type="ARBA" id="ARBA00023015"/>
    </source>
</evidence>
<dbReference type="SMART" id="SM00342">
    <property type="entry name" value="HTH_ARAC"/>
    <property type="match status" value="1"/>
</dbReference>
<dbReference type="InterPro" id="IPR018062">
    <property type="entry name" value="HTH_AraC-typ_CS"/>
</dbReference>
<dbReference type="Gene3D" id="1.10.10.60">
    <property type="entry name" value="Homeodomain-like"/>
    <property type="match status" value="2"/>
</dbReference>
<dbReference type="RefSeq" id="WP_413781733.1">
    <property type="nucleotide sequence ID" value="NZ_JAUOZS010000001.1"/>
</dbReference>
<evidence type="ECO:0000256" key="3">
    <source>
        <dbReference type="ARBA" id="ARBA00023159"/>
    </source>
</evidence>
<dbReference type="PROSITE" id="PS01124">
    <property type="entry name" value="HTH_ARAC_FAMILY_2"/>
    <property type="match status" value="1"/>
</dbReference>
<dbReference type="Gene3D" id="2.60.120.10">
    <property type="entry name" value="Jelly Rolls"/>
    <property type="match status" value="1"/>
</dbReference>
<organism evidence="6 7">
    <name type="scientific">Anaeroselena agilis</name>
    <dbReference type="NCBI Taxonomy" id="3063788"/>
    <lineage>
        <taxon>Bacteria</taxon>
        <taxon>Bacillati</taxon>
        <taxon>Bacillota</taxon>
        <taxon>Negativicutes</taxon>
        <taxon>Acetonemataceae</taxon>
        <taxon>Anaeroselena</taxon>
    </lineage>
</organism>
<reference evidence="6 7" key="1">
    <citation type="submission" date="2023-07" db="EMBL/GenBank/DDBJ databases">
        <title>The novel representative of Negativicutes class, Anaeroselena agilis gen. nov. sp. nov.</title>
        <authorList>
            <person name="Prokofeva M.I."/>
            <person name="Elcheninov A.G."/>
            <person name="Klyukina A."/>
            <person name="Kublanov I.V."/>
            <person name="Frolov E.N."/>
            <person name="Podosokorskaya O.A."/>
        </authorList>
    </citation>
    <scope>NUCLEOTIDE SEQUENCE [LARGE SCALE GENOMIC DNA]</scope>
    <source>
        <strain evidence="6 7">4137-cl</strain>
    </source>
</reference>
<dbReference type="InterPro" id="IPR003313">
    <property type="entry name" value="AraC-bd"/>
</dbReference>
<dbReference type="EMBL" id="JAUOZS010000001">
    <property type="protein sequence ID" value="MDT8903273.1"/>
    <property type="molecule type" value="Genomic_DNA"/>
</dbReference>
<dbReference type="InterPro" id="IPR009057">
    <property type="entry name" value="Homeodomain-like_sf"/>
</dbReference>
<dbReference type="InterPro" id="IPR014710">
    <property type="entry name" value="RmlC-like_jellyroll"/>
</dbReference>
<keyword evidence="1" id="KW-0805">Transcription regulation</keyword>
<dbReference type="Pfam" id="PF02311">
    <property type="entry name" value="AraC_binding"/>
    <property type="match status" value="1"/>
</dbReference>
<dbReference type="PROSITE" id="PS00041">
    <property type="entry name" value="HTH_ARAC_FAMILY_1"/>
    <property type="match status" value="1"/>
</dbReference>
<evidence type="ECO:0000259" key="5">
    <source>
        <dbReference type="PROSITE" id="PS01124"/>
    </source>
</evidence>
<comment type="caution">
    <text evidence="6">The sequence shown here is derived from an EMBL/GenBank/DDBJ whole genome shotgun (WGS) entry which is preliminary data.</text>
</comment>